<sequence length="251" mass="28224">MKHPVVIESLQLILAGDIEGAERALVAIAETEGDHALVAVLDQMPPKDLLAVMREFDSSKESLVNMVVTPEQFARAIVLEKKYGDRTGEKLRAMMNAVIHRDSHTVGEYLEEISNLEGGYETLADYFQDRFEEILHFATAGTFTLEFDHEAFESIKSITLLAERLEEIDESLGFGDAIASSRPKVSRAEIADGDWMETAWVLRHELEDEFEQIVMALRDRWQRLIEAQLLAEAGPQKTAQQSTDDTEESAI</sequence>
<proteinExistence type="predicted"/>
<name>A0A935MYW6_9RHOO</name>
<organism evidence="1 2">
    <name type="scientific">Candidatus Dechloromonas phosphorivorans</name>
    <dbReference type="NCBI Taxonomy" id="2899244"/>
    <lineage>
        <taxon>Bacteria</taxon>
        <taxon>Pseudomonadati</taxon>
        <taxon>Pseudomonadota</taxon>
        <taxon>Betaproteobacteria</taxon>
        <taxon>Rhodocyclales</taxon>
        <taxon>Azonexaceae</taxon>
        <taxon>Dechloromonas</taxon>
    </lineage>
</organism>
<dbReference type="AlphaFoldDB" id="A0A935MYW6"/>
<evidence type="ECO:0000313" key="2">
    <source>
        <dbReference type="Proteomes" id="UP000739411"/>
    </source>
</evidence>
<protein>
    <submittedName>
        <fullName evidence="1">Uncharacterized protein</fullName>
    </submittedName>
</protein>
<comment type="caution">
    <text evidence="1">The sequence shown here is derived from an EMBL/GenBank/DDBJ whole genome shotgun (WGS) entry which is preliminary data.</text>
</comment>
<dbReference type="EMBL" id="JADJMS010000020">
    <property type="protein sequence ID" value="MBK7415476.1"/>
    <property type="molecule type" value="Genomic_DNA"/>
</dbReference>
<gene>
    <name evidence="1" type="ORF">IPJ38_10580</name>
</gene>
<reference evidence="1 2" key="1">
    <citation type="submission" date="2020-10" db="EMBL/GenBank/DDBJ databases">
        <title>Connecting structure to function with the recovery of over 1000 high-quality activated sludge metagenome-assembled genomes encoding full-length rRNA genes using long-read sequencing.</title>
        <authorList>
            <person name="Singleton C.M."/>
            <person name="Petriglieri F."/>
            <person name="Kristensen J.M."/>
            <person name="Kirkegaard R.H."/>
            <person name="Michaelsen T.Y."/>
            <person name="Andersen M.H."/>
            <person name="Karst S.M."/>
            <person name="Dueholm M.S."/>
            <person name="Nielsen P.H."/>
            <person name="Albertsen M."/>
        </authorList>
    </citation>
    <scope>NUCLEOTIDE SEQUENCE [LARGE SCALE GENOMIC DNA]</scope>
    <source>
        <strain evidence="1">EsbW_18-Q3-R4-48_BATAC.463</strain>
    </source>
</reference>
<dbReference type="Proteomes" id="UP000739411">
    <property type="component" value="Unassembled WGS sequence"/>
</dbReference>
<accession>A0A935MYW6</accession>
<evidence type="ECO:0000313" key="1">
    <source>
        <dbReference type="EMBL" id="MBK7415476.1"/>
    </source>
</evidence>